<dbReference type="CDD" id="cd07560">
    <property type="entry name" value="Peptidase_S41_CPP"/>
    <property type="match status" value="1"/>
</dbReference>
<evidence type="ECO:0000259" key="7">
    <source>
        <dbReference type="SMART" id="SM00228"/>
    </source>
</evidence>
<dbReference type="Gene3D" id="2.30.42.10">
    <property type="match status" value="1"/>
</dbReference>
<dbReference type="GO" id="GO:0004175">
    <property type="term" value="F:endopeptidase activity"/>
    <property type="evidence" value="ECO:0007669"/>
    <property type="project" value="TreeGrafter"/>
</dbReference>
<dbReference type="GO" id="GO:0008236">
    <property type="term" value="F:serine-type peptidase activity"/>
    <property type="evidence" value="ECO:0007669"/>
    <property type="project" value="UniProtKB-KW"/>
</dbReference>
<evidence type="ECO:0000256" key="2">
    <source>
        <dbReference type="ARBA" id="ARBA00022670"/>
    </source>
</evidence>
<evidence type="ECO:0008006" key="11">
    <source>
        <dbReference type="Google" id="ProtNLM"/>
    </source>
</evidence>
<dbReference type="GO" id="GO:0030288">
    <property type="term" value="C:outer membrane-bounded periplasmic space"/>
    <property type="evidence" value="ECO:0007669"/>
    <property type="project" value="TreeGrafter"/>
</dbReference>
<feature type="domain" description="PDZ" evidence="7">
    <location>
        <begin position="124"/>
        <end position="195"/>
    </location>
</feature>
<dbReference type="Pfam" id="PF03572">
    <property type="entry name" value="Peptidase_S41"/>
    <property type="match status" value="1"/>
</dbReference>
<dbReference type="Gene3D" id="3.30.750.44">
    <property type="match status" value="1"/>
</dbReference>
<dbReference type="FunFam" id="2.30.42.10:FF:000063">
    <property type="entry name" value="Peptidase, S41 family"/>
    <property type="match status" value="1"/>
</dbReference>
<dbReference type="InterPro" id="IPR036034">
    <property type="entry name" value="PDZ_sf"/>
</dbReference>
<dbReference type="GO" id="GO:0006508">
    <property type="term" value="P:proteolysis"/>
    <property type="evidence" value="ECO:0007669"/>
    <property type="project" value="UniProtKB-KW"/>
</dbReference>
<dbReference type="SUPFAM" id="SSF50156">
    <property type="entry name" value="PDZ domain-like"/>
    <property type="match status" value="1"/>
</dbReference>
<dbReference type="SMART" id="SM00228">
    <property type="entry name" value="PDZ"/>
    <property type="match status" value="1"/>
</dbReference>
<evidence type="ECO:0000256" key="4">
    <source>
        <dbReference type="ARBA" id="ARBA00022825"/>
    </source>
</evidence>
<accession>A0A2H0W6D7</accession>
<dbReference type="PANTHER" id="PTHR32060:SF30">
    <property type="entry name" value="CARBOXY-TERMINAL PROCESSING PROTEASE CTPA"/>
    <property type="match status" value="1"/>
</dbReference>
<dbReference type="GO" id="GO:0007165">
    <property type="term" value="P:signal transduction"/>
    <property type="evidence" value="ECO:0007669"/>
    <property type="project" value="TreeGrafter"/>
</dbReference>
<gene>
    <name evidence="9" type="ORF">COT78_02365</name>
</gene>
<comment type="similarity">
    <text evidence="1 5">Belongs to the peptidase S41A family.</text>
</comment>
<keyword evidence="2 5" id="KW-0645">Protease</keyword>
<evidence type="ECO:0000256" key="3">
    <source>
        <dbReference type="ARBA" id="ARBA00022801"/>
    </source>
</evidence>
<dbReference type="SMART" id="SM00245">
    <property type="entry name" value="TSPc"/>
    <property type="match status" value="1"/>
</dbReference>
<dbReference type="InterPro" id="IPR005151">
    <property type="entry name" value="Tail-specific_protease"/>
</dbReference>
<keyword evidence="4 5" id="KW-0720">Serine protease</keyword>
<evidence type="ECO:0000256" key="1">
    <source>
        <dbReference type="ARBA" id="ARBA00009179"/>
    </source>
</evidence>
<dbReference type="NCBIfam" id="TIGR00225">
    <property type="entry name" value="prc"/>
    <property type="match status" value="1"/>
</dbReference>
<reference evidence="10" key="1">
    <citation type="submission" date="2017-09" db="EMBL/GenBank/DDBJ databases">
        <title>Depth-based differentiation of microbial function through sediment-hosted aquifers and enrichment of novel symbionts in the deep terrestrial subsurface.</title>
        <authorList>
            <person name="Probst A.J."/>
            <person name="Ladd B."/>
            <person name="Jarett J.K."/>
            <person name="Geller-Mcgrath D.E."/>
            <person name="Sieber C.M.K."/>
            <person name="Emerson J.B."/>
            <person name="Anantharaman K."/>
            <person name="Thomas B.C."/>
            <person name="Malmstrom R."/>
            <person name="Stieglmeier M."/>
            <person name="Klingl A."/>
            <person name="Woyke T."/>
            <person name="Ryan C.M."/>
            <person name="Banfield J.F."/>
        </authorList>
    </citation>
    <scope>NUCLEOTIDE SEQUENCE [LARGE SCALE GENOMIC DNA]</scope>
</reference>
<proteinExistence type="inferred from homology"/>
<dbReference type="CDD" id="cd06782">
    <property type="entry name" value="cpPDZ_CPP-like"/>
    <property type="match status" value="1"/>
</dbReference>
<evidence type="ECO:0000256" key="5">
    <source>
        <dbReference type="RuleBase" id="RU004404"/>
    </source>
</evidence>
<dbReference type="InterPro" id="IPR004447">
    <property type="entry name" value="Peptidase_S41A"/>
</dbReference>
<protein>
    <recommendedName>
        <fullName evidence="11">PDZ domain-containing protein</fullName>
    </recommendedName>
</protein>
<sequence length="426" mass="45854">MLISNYNFRGRSLRHLIVFLLALATIFGVFLLGYSYGQKGKSFFGIMAKDVTNTEVGMPSGVDFSLYWQAWNKLQSDSVFDTNSQSMLYNSISGLLSSVSDPYTVFFTPKDNQIFKSDIEGQFDGIGVELVMKNGLPTVVAPLSDSPGAKAGIKAGDIILQVDDVKSADIGFNELIEKIRGKKGTTVKLQIARADADKPLTFSIVRDTITIKSVTWEEKEQTGPSTGSTSLTTGSLGASKKIMYVKVRQFGDDTSSLFADFAAATIKAKPDGIIVDLRDDPGGYFQSAIDLSSYFVDGGTIVEQQNKAGVKQDFSTSHSATLKNFKTAVLVNGGSASASEIFSGALQDRKAGTLIGEKTFGKGSVQELVELKDGSALKITIAKWLTPNGRTINGEGITPDIEIKSDSTNTTDLQLDRALDFIINGK</sequence>
<dbReference type="AlphaFoldDB" id="A0A2H0W6D7"/>
<evidence type="ECO:0000256" key="6">
    <source>
        <dbReference type="SAM" id="Phobius"/>
    </source>
</evidence>
<dbReference type="Gene3D" id="3.90.226.10">
    <property type="entry name" value="2-enoyl-CoA Hydratase, Chain A, domain 1"/>
    <property type="match status" value="1"/>
</dbReference>
<dbReference type="SUPFAM" id="SSF52096">
    <property type="entry name" value="ClpP/crotonase"/>
    <property type="match status" value="1"/>
</dbReference>
<name>A0A2H0W6D7_9BACT</name>
<organism evidence="9 10">
    <name type="scientific">Candidatus Berkelbacteria bacterium CG10_big_fil_rev_8_21_14_0_10_43_13</name>
    <dbReference type="NCBI Taxonomy" id="1974514"/>
    <lineage>
        <taxon>Bacteria</taxon>
        <taxon>Candidatus Berkelbacteria</taxon>
    </lineage>
</organism>
<evidence type="ECO:0000259" key="8">
    <source>
        <dbReference type="SMART" id="SM00245"/>
    </source>
</evidence>
<keyword evidence="3 5" id="KW-0378">Hydrolase</keyword>
<keyword evidence="6" id="KW-0812">Transmembrane</keyword>
<dbReference type="Pfam" id="PF13180">
    <property type="entry name" value="PDZ_2"/>
    <property type="match status" value="1"/>
</dbReference>
<dbReference type="PANTHER" id="PTHR32060">
    <property type="entry name" value="TAIL-SPECIFIC PROTEASE"/>
    <property type="match status" value="1"/>
</dbReference>
<dbReference type="InterPro" id="IPR029045">
    <property type="entry name" value="ClpP/crotonase-like_dom_sf"/>
</dbReference>
<feature type="domain" description="Tail specific protease" evidence="8">
    <location>
        <begin position="197"/>
        <end position="404"/>
    </location>
</feature>
<dbReference type="InterPro" id="IPR001478">
    <property type="entry name" value="PDZ"/>
</dbReference>
<comment type="caution">
    <text evidence="9">The sequence shown here is derived from an EMBL/GenBank/DDBJ whole genome shotgun (WGS) entry which is preliminary data.</text>
</comment>
<evidence type="ECO:0000313" key="10">
    <source>
        <dbReference type="Proteomes" id="UP000231382"/>
    </source>
</evidence>
<keyword evidence="6" id="KW-1133">Transmembrane helix</keyword>
<feature type="transmembrane region" description="Helical" evidence="6">
    <location>
        <begin position="16"/>
        <end position="37"/>
    </location>
</feature>
<dbReference type="EMBL" id="PEZW01000017">
    <property type="protein sequence ID" value="PIS07663.1"/>
    <property type="molecule type" value="Genomic_DNA"/>
</dbReference>
<evidence type="ECO:0000313" key="9">
    <source>
        <dbReference type="EMBL" id="PIS07663.1"/>
    </source>
</evidence>
<keyword evidence="6" id="KW-0472">Membrane</keyword>
<dbReference type="Proteomes" id="UP000231382">
    <property type="component" value="Unassembled WGS sequence"/>
</dbReference>